<comment type="caution">
    <text evidence="2">The sequence shown here is derived from an EMBL/GenBank/DDBJ whole genome shotgun (WGS) entry which is preliminary data.</text>
</comment>
<name>A0ABR7M097_9ACTN</name>
<dbReference type="RefSeq" id="WP_187247485.1">
    <property type="nucleotide sequence ID" value="NZ_JABVEC010000041.1"/>
</dbReference>
<reference evidence="2 3" key="1">
    <citation type="submission" date="2020-06" db="EMBL/GenBank/DDBJ databases">
        <title>Actinomadura xiongansis sp. nov., isolated from soil of Baiyangdian.</title>
        <authorList>
            <person name="Zhang X."/>
        </authorList>
    </citation>
    <scope>NUCLEOTIDE SEQUENCE [LARGE SCALE GENOMIC DNA]</scope>
    <source>
        <strain evidence="2 3">HBUM206468</strain>
    </source>
</reference>
<gene>
    <name evidence="2" type="ORF">HKK74_33870</name>
</gene>
<dbReference type="Proteomes" id="UP000805614">
    <property type="component" value="Unassembled WGS sequence"/>
</dbReference>
<evidence type="ECO:0000313" key="2">
    <source>
        <dbReference type="EMBL" id="MBC6470441.1"/>
    </source>
</evidence>
<dbReference type="EMBL" id="JABVEC010000041">
    <property type="protein sequence ID" value="MBC6470441.1"/>
    <property type="molecule type" value="Genomic_DNA"/>
</dbReference>
<dbReference type="InterPro" id="IPR050765">
    <property type="entry name" value="Riboflavin_Biosynth_HTPR"/>
</dbReference>
<dbReference type="Pfam" id="PF01872">
    <property type="entry name" value="RibD_C"/>
    <property type="match status" value="1"/>
</dbReference>
<dbReference type="InterPro" id="IPR024072">
    <property type="entry name" value="DHFR-like_dom_sf"/>
</dbReference>
<accession>A0ABR7M097</accession>
<dbReference type="SUPFAM" id="SSF53597">
    <property type="entry name" value="Dihydrofolate reductase-like"/>
    <property type="match status" value="1"/>
</dbReference>
<dbReference type="PANTHER" id="PTHR38011">
    <property type="entry name" value="DIHYDROFOLATE REDUCTASE FAMILY PROTEIN (AFU_ORTHOLOGUE AFUA_8G06820)"/>
    <property type="match status" value="1"/>
</dbReference>
<dbReference type="PANTHER" id="PTHR38011:SF11">
    <property type="entry name" value="2,5-DIAMINO-6-RIBOSYLAMINO-4(3H)-PYRIMIDINONE 5'-PHOSPHATE REDUCTASE"/>
    <property type="match status" value="1"/>
</dbReference>
<organism evidence="2 3">
    <name type="scientific">Actinomadura alba</name>
    <dbReference type="NCBI Taxonomy" id="406431"/>
    <lineage>
        <taxon>Bacteria</taxon>
        <taxon>Bacillati</taxon>
        <taxon>Actinomycetota</taxon>
        <taxon>Actinomycetes</taxon>
        <taxon>Streptosporangiales</taxon>
        <taxon>Thermomonosporaceae</taxon>
        <taxon>Actinomadura</taxon>
    </lineage>
</organism>
<sequence length="180" mass="20104">MRKLIESTFVTLDGVIESPEQWGSPYWDEEHAGYGDDLFSSSDALLLGRVTYEAFAQVWPKMEEAGDEDAARMNALPKYVASRTLKDATWNATIIEGDAATEVARLKELPGKNILKYGTGELDRTLLEHKLVDEYHFWMFPVVAGGGQRLFDGIDTTHLTLARSTSFASGIVVLVYEPKR</sequence>
<protein>
    <submittedName>
        <fullName evidence="2">Dihydrofolate reductase family protein</fullName>
    </submittedName>
</protein>
<dbReference type="Gene3D" id="3.40.430.10">
    <property type="entry name" value="Dihydrofolate Reductase, subunit A"/>
    <property type="match status" value="1"/>
</dbReference>
<proteinExistence type="predicted"/>
<dbReference type="InterPro" id="IPR002734">
    <property type="entry name" value="RibDG_C"/>
</dbReference>
<feature type="domain" description="Bacterial bifunctional deaminase-reductase C-terminal" evidence="1">
    <location>
        <begin position="3"/>
        <end position="173"/>
    </location>
</feature>
<keyword evidence="3" id="KW-1185">Reference proteome</keyword>
<evidence type="ECO:0000259" key="1">
    <source>
        <dbReference type="Pfam" id="PF01872"/>
    </source>
</evidence>
<evidence type="ECO:0000313" key="3">
    <source>
        <dbReference type="Proteomes" id="UP000805614"/>
    </source>
</evidence>